<dbReference type="KEGG" id="vg:24723306"/>
<organism evidence="1 2">
    <name type="scientific">Bacillus phage BCP8-2</name>
    <dbReference type="NCBI Taxonomy" id="1129192"/>
    <lineage>
        <taxon>Viruses</taxon>
        <taxon>Duplodnaviria</taxon>
        <taxon>Heunggongvirae</taxon>
        <taxon>Uroviricota</taxon>
        <taxon>Caudoviricetes</taxon>
        <taxon>Herelleviridae</taxon>
        <taxon>Bastillevirinae</taxon>
        <taxon>Caeruleovirus</taxon>
        <taxon>Caeruleovirus BCP82</taxon>
    </lineage>
</organism>
<proteinExistence type="predicted"/>
<sequence>METARKTLTAQLKDTVAFFKDRKTVGRMKTEHSIFIPSKLMLEKEGETAEFILVARHIGRQPAWRCPVAAEQVNIVKTAGVEFVFSFQTDTDYDAIMDYISSKI</sequence>
<evidence type="ECO:0000313" key="1">
    <source>
        <dbReference type="EMBL" id="AHJ87080.1"/>
    </source>
</evidence>
<dbReference type="GeneID" id="24723306"/>
<protein>
    <submittedName>
        <fullName evidence="1">Uncharacterized protein</fullName>
    </submittedName>
</protein>
<reference evidence="2" key="1">
    <citation type="submission" date="2014-01" db="EMBL/GenBank/DDBJ databases">
        <title>Genomic and Proteomic Analysis of Broad Host Range Virulent Bacillus Group Phage BCP8-2 Leading To the Creation of New Genus within Myoviruses.</title>
        <authorList>
            <person name="Bandara N."/>
            <person name="Asare P.T."/>
            <person name="Kim K.P."/>
        </authorList>
    </citation>
    <scope>NUCLEOTIDE SEQUENCE [LARGE SCALE GENOMIC DNA]</scope>
</reference>
<evidence type="ECO:0000313" key="2">
    <source>
        <dbReference type="Proteomes" id="UP000033014"/>
    </source>
</evidence>
<dbReference type="RefSeq" id="YP_009149603.1">
    <property type="nucleotide sequence ID" value="NC_027355.1"/>
</dbReference>
<accession>A0A0E3D9C8</accession>
<gene>
    <name evidence="1" type="ORF">BCP8-2_042</name>
</gene>
<dbReference type="OrthoDB" id="17557at10239"/>
<keyword evidence="2" id="KW-1185">Reference proteome</keyword>
<name>A0A0E3D9C8_9CAUD</name>
<reference evidence="1 2" key="2">
    <citation type="journal article" date="2015" name="Arch. Virol.">
        <title>Complete genome sequence analysis and identification of putative metallo-beta-lactamase and SpoIIIE homologs in Bacillus cereus group phage BCP8-2, a new member of the proposed Bastille-like group.</title>
        <authorList>
            <person name="Asare P.T."/>
            <person name="Bandara N."/>
            <person name="Jeong T.Y."/>
            <person name="Ryu S."/>
            <person name="Klumpp J."/>
            <person name="Kim K.P."/>
        </authorList>
    </citation>
    <scope>NUCLEOTIDE SEQUENCE [LARGE SCALE GENOMIC DNA]</scope>
    <source>
        <strain evidence="1">BCP8-2</strain>
    </source>
</reference>
<dbReference type="Proteomes" id="UP000033014">
    <property type="component" value="Segment"/>
</dbReference>
<dbReference type="EMBL" id="KJ081346">
    <property type="protein sequence ID" value="AHJ87080.1"/>
    <property type="molecule type" value="Genomic_DNA"/>
</dbReference>